<evidence type="ECO:0000313" key="3">
    <source>
        <dbReference type="Proteomes" id="UP000027442"/>
    </source>
</evidence>
<reference evidence="2 3" key="1">
    <citation type="submission" date="2013-08" db="EMBL/GenBank/DDBJ databases">
        <authorList>
            <person name="Weinstock G."/>
            <person name="Sodergren E."/>
            <person name="Wylie T."/>
            <person name="Fulton L."/>
            <person name="Fulton R."/>
            <person name="Fronick C."/>
            <person name="O'Laughlin M."/>
            <person name="Godfrey J."/>
            <person name="Miner T."/>
            <person name="Herter B."/>
            <person name="Appelbaum E."/>
            <person name="Cordes M."/>
            <person name="Lek S."/>
            <person name="Wollam A."/>
            <person name="Pepin K.H."/>
            <person name="Palsikar V.B."/>
            <person name="Mitreva M."/>
            <person name="Wilson R.K."/>
        </authorList>
    </citation>
    <scope>NUCLEOTIDE SEQUENCE [LARGE SCALE GENOMIC DNA]</scope>
    <source>
        <strain evidence="2 3">ATCC 15930</strain>
    </source>
</reference>
<proteinExistence type="predicted"/>
<sequence length="57" mass="6796">MLFIRPFCCRFVAVFYALATYSRCSRLEYGLFRIYSLLHNPILAFGVWRFFSKFAVS</sequence>
<dbReference type="HOGENOM" id="CLU_2992883_0_0_10"/>
<organism evidence="2 3">
    <name type="scientific">Hoylesella loescheii DSM 19665 = JCM 12249 = ATCC 15930</name>
    <dbReference type="NCBI Taxonomy" id="1122985"/>
    <lineage>
        <taxon>Bacteria</taxon>
        <taxon>Pseudomonadati</taxon>
        <taxon>Bacteroidota</taxon>
        <taxon>Bacteroidia</taxon>
        <taxon>Bacteroidales</taxon>
        <taxon>Prevotellaceae</taxon>
        <taxon>Hoylesella</taxon>
    </lineage>
</organism>
<evidence type="ECO:0000256" key="1">
    <source>
        <dbReference type="SAM" id="Phobius"/>
    </source>
</evidence>
<accession>A0A069QMJ9</accession>
<comment type="caution">
    <text evidence="2">The sequence shown here is derived from an EMBL/GenBank/DDBJ whole genome shotgun (WGS) entry which is preliminary data.</text>
</comment>
<gene>
    <name evidence="2" type="ORF">HMPREF1991_00698</name>
</gene>
<protein>
    <submittedName>
        <fullName evidence="2">Uncharacterized protein</fullName>
    </submittedName>
</protein>
<feature type="transmembrane region" description="Helical" evidence="1">
    <location>
        <begin position="34"/>
        <end position="51"/>
    </location>
</feature>
<evidence type="ECO:0000313" key="2">
    <source>
        <dbReference type="EMBL" id="KDR53224.1"/>
    </source>
</evidence>
<keyword evidence="1" id="KW-1133">Transmembrane helix</keyword>
<dbReference type="EMBL" id="JNGW01000023">
    <property type="protein sequence ID" value="KDR53224.1"/>
    <property type="molecule type" value="Genomic_DNA"/>
</dbReference>
<keyword evidence="3" id="KW-1185">Reference proteome</keyword>
<dbReference type="AlphaFoldDB" id="A0A069QMJ9"/>
<keyword evidence="1" id="KW-0812">Transmembrane</keyword>
<name>A0A069QMJ9_HOYLO</name>
<keyword evidence="1" id="KW-0472">Membrane</keyword>
<dbReference type="PATRIC" id="fig|1122985.7.peg.726"/>
<dbReference type="Proteomes" id="UP000027442">
    <property type="component" value="Unassembled WGS sequence"/>
</dbReference>